<dbReference type="InterPro" id="IPR046886">
    <property type="entry name" value="RsmE_MTase_dom"/>
</dbReference>
<evidence type="ECO:0000256" key="10">
    <source>
        <dbReference type="PIRNR" id="PIRNR015601"/>
    </source>
</evidence>
<comment type="caution">
    <text evidence="13">The sequence shown here is derived from an EMBL/GenBank/DDBJ whole genome shotgun (WGS) entry which is preliminary data.</text>
</comment>
<evidence type="ECO:0000259" key="11">
    <source>
        <dbReference type="Pfam" id="PF04452"/>
    </source>
</evidence>
<dbReference type="InterPro" id="IPR015947">
    <property type="entry name" value="PUA-like_sf"/>
</dbReference>
<dbReference type="EC" id="2.1.1.193" evidence="10"/>
<feature type="domain" description="Ribosomal RNA small subunit methyltransferase E PUA-like" evidence="12">
    <location>
        <begin position="18"/>
        <end position="64"/>
    </location>
</feature>
<dbReference type="InterPro" id="IPR029028">
    <property type="entry name" value="Alpha/beta_knot_MTases"/>
</dbReference>
<dbReference type="Pfam" id="PF20260">
    <property type="entry name" value="PUA_4"/>
    <property type="match status" value="1"/>
</dbReference>
<dbReference type="CDD" id="cd18084">
    <property type="entry name" value="RsmE-like"/>
    <property type="match status" value="1"/>
</dbReference>
<accession>A0ABP3VN25</accession>
<dbReference type="Gene3D" id="2.40.240.20">
    <property type="entry name" value="Hypothetical PUA domain-like, domain 1"/>
    <property type="match status" value="1"/>
</dbReference>
<evidence type="ECO:0000256" key="7">
    <source>
        <dbReference type="ARBA" id="ARBA00022691"/>
    </source>
</evidence>
<evidence type="ECO:0000256" key="9">
    <source>
        <dbReference type="ARBA" id="ARBA00047944"/>
    </source>
</evidence>
<evidence type="ECO:0000256" key="1">
    <source>
        <dbReference type="ARBA" id="ARBA00004496"/>
    </source>
</evidence>
<proteinExistence type="inferred from homology"/>
<dbReference type="NCBIfam" id="TIGR00046">
    <property type="entry name" value="RsmE family RNA methyltransferase"/>
    <property type="match status" value="1"/>
</dbReference>
<dbReference type="PANTHER" id="PTHR30027">
    <property type="entry name" value="RIBOSOMAL RNA SMALL SUBUNIT METHYLTRANSFERASE E"/>
    <property type="match status" value="1"/>
</dbReference>
<evidence type="ECO:0000256" key="8">
    <source>
        <dbReference type="ARBA" id="ARBA00025699"/>
    </source>
</evidence>
<dbReference type="NCBIfam" id="NF008702">
    <property type="entry name" value="PRK11713.6-1"/>
    <property type="match status" value="1"/>
</dbReference>
<dbReference type="Proteomes" id="UP001500185">
    <property type="component" value="Unassembled WGS sequence"/>
</dbReference>
<dbReference type="Gene3D" id="3.40.1280.10">
    <property type="match status" value="1"/>
</dbReference>
<evidence type="ECO:0000256" key="4">
    <source>
        <dbReference type="ARBA" id="ARBA00022552"/>
    </source>
</evidence>
<gene>
    <name evidence="13" type="ORF">GCM10009433_18950</name>
</gene>
<comment type="subcellular location">
    <subcellularLocation>
        <location evidence="1 10">Cytoplasm</location>
    </subcellularLocation>
</comment>
<dbReference type="RefSeq" id="WP_224454406.1">
    <property type="nucleotide sequence ID" value="NZ_BAAAGG010000005.1"/>
</dbReference>
<keyword evidence="3 10" id="KW-0963">Cytoplasm</keyword>
<organism evidence="13 14">
    <name type="scientific">Psychroflexus lacisalsi</name>
    <dbReference type="NCBI Taxonomy" id="503928"/>
    <lineage>
        <taxon>Bacteria</taxon>
        <taxon>Pseudomonadati</taxon>
        <taxon>Bacteroidota</taxon>
        <taxon>Flavobacteriia</taxon>
        <taxon>Flavobacteriales</taxon>
        <taxon>Flavobacteriaceae</taxon>
        <taxon>Psychroflexus</taxon>
    </lineage>
</organism>
<evidence type="ECO:0000313" key="14">
    <source>
        <dbReference type="Proteomes" id="UP001500185"/>
    </source>
</evidence>
<dbReference type="InterPro" id="IPR006700">
    <property type="entry name" value="RsmE"/>
</dbReference>
<evidence type="ECO:0000256" key="5">
    <source>
        <dbReference type="ARBA" id="ARBA00022603"/>
    </source>
</evidence>
<keyword evidence="5 10" id="KW-0489">Methyltransferase</keyword>
<dbReference type="InterPro" id="IPR046887">
    <property type="entry name" value="RsmE_PUA-like"/>
</dbReference>
<comment type="similarity">
    <text evidence="2 10">Belongs to the RNA methyltransferase RsmE family.</text>
</comment>
<dbReference type="SUPFAM" id="SSF88697">
    <property type="entry name" value="PUA domain-like"/>
    <property type="match status" value="1"/>
</dbReference>
<feature type="domain" description="Ribosomal RNA small subunit methyltransferase E methyltransferase" evidence="11">
    <location>
        <begin position="77"/>
        <end position="227"/>
    </location>
</feature>
<keyword evidence="7 10" id="KW-0949">S-adenosyl-L-methionine</keyword>
<evidence type="ECO:0000256" key="6">
    <source>
        <dbReference type="ARBA" id="ARBA00022679"/>
    </source>
</evidence>
<dbReference type="Pfam" id="PF04452">
    <property type="entry name" value="Methyltrans_RNA"/>
    <property type="match status" value="1"/>
</dbReference>
<dbReference type="PANTHER" id="PTHR30027:SF3">
    <property type="entry name" value="16S RRNA (URACIL(1498)-N(3))-METHYLTRANSFERASE"/>
    <property type="match status" value="1"/>
</dbReference>
<dbReference type="InterPro" id="IPR029026">
    <property type="entry name" value="tRNA_m1G_MTases_N"/>
</dbReference>
<reference evidence="14" key="1">
    <citation type="journal article" date="2019" name="Int. J. Syst. Evol. Microbiol.">
        <title>The Global Catalogue of Microorganisms (GCM) 10K type strain sequencing project: providing services to taxonomists for standard genome sequencing and annotation.</title>
        <authorList>
            <consortium name="The Broad Institute Genomics Platform"/>
            <consortium name="The Broad Institute Genome Sequencing Center for Infectious Disease"/>
            <person name="Wu L."/>
            <person name="Ma J."/>
        </authorList>
    </citation>
    <scope>NUCLEOTIDE SEQUENCE [LARGE SCALE GENOMIC DNA]</scope>
    <source>
        <strain evidence="14">JCM 16231</strain>
    </source>
</reference>
<dbReference type="PIRSF" id="PIRSF015601">
    <property type="entry name" value="MTase_slr0722"/>
    <property type="match status" value="1"/>
</dbReference>
<dbReference type="SUPFAM" id="SSF75217">
    <property type="entry name" value="alpha/beta knot"/>
    <property type="match status" value="1"/>
</dbReference>
<keyword evidence="14" id="KW-1185">Reference proteome</keyword>
<keyword evidence="6 10" id="KW-0808">Transferase</keyword>
<name>A0ABP3VN25_9FLAO</name>
<evidence type="ECO:0000259" key="12">
    <source>
        <dbReference type="Pfam" id="PF20260"/>
    </source>
</evidence>
<evidence type="ECO:0000256" key="2">
    <source>
        <dbReference type="ARBA" id="ARBA00005528"/>
    </source>
</evidence>
<protein>
    <recommendedName>
        <fullName evidence="10">Ribosomal RNA small subunit methyltransferase E</fullName>
        <ecNumber evidence="10">2.1.1.193</ecNumber>
    </recommendedName>
</protein>
<evidence type="ECO:0000256" key="3">
    <source>
        <dbReference type="ARBA" id="ARBA00022490"/>
    </source>
</evidence>
<dbReference type="EMBL" id="BAAAGG010000005">
    <property type="protein sequence ID" value="GAA0760092.1"/>
    <property type="molecule type" value="Genomic_DNA"/>
</dbReference>
<comment type="function">
    <text evidence="8 10">Specifically methylates the N3 position of the uracil ring of uridine 1498 (m3U1498) in 16S rRNA. Acts on the fully assembled 30S ribosomal subunit.</text>
</comment>
<sequence>MQLFYEPNFDSSSKFISINSEESRHISKVLRKNIGEEIAITNGSGLLANGVIKSNHPKKCEVEVVSFQEKNTADNYLHIAIAPTKANDRFEWFLEKSTEIGIQEITPILCDHSERRVIKQERYEKVLQAAMKQSLNTFLPKLNKLTLFSDFINYETKHTKFIAHCEDEPKENLSKVINDNNLIMIGPEGDFSQEEIQLALTKDFKAVSLSGSRLRTETAGIVACHTVNLIQSL</sequence>
<keyword evidence="4 10" id="KW-0698">rRNA processing</keyword>
<evidence type="ECO:0000313" key="13">
    <source>
        <dbReference type="EMBL" id="GAA0760092.1"/>
    </source>
</evidence>
<comment type="catalytic activity">
    <reaction evidence="9 10">
        <text>uridine(1498) in 16S rRNA + S-adenosyl-L-methionine = N(3)-methyluridine(1498) in 16S rRNA + S-adenosyl-L-homocysteine + H(+)</text>
        <dbReference type="Rhea" id="RHEA:42920"/>
        <dbReference type="Rhea" id="RHEA-COMP:10283"/>
        <dbReference type="Rhea" id="RHEA-COMP:10284"/>
        <dbReference type="ChEBI" id="CHEBI:15378"/>
        <dbReference type="ChEBI" id="CHEBI:57856"/>
        <dbReference type="ChEBI" id="CHEBI:59789"/>
        <dbReference type="ChEBI" id="CHEBI:65315"/>
        <dbReference type="ChEBI" id="CHEBI:74502"/>
        <dbReference type="EC" id="2.1.1.193"/>
    </reaction>
</comment>